<accession>A0A9N9T0Z9</accession>
<organism evidence="1 2">
    <name type="scientific">Diabrotica balteata</name>
    <name type="common">Banded cucumber beetle</name>
    <dbReference type="NCBI Taxonomy" id="107213"/>
    <lineage>
        <taxon>Eukaryota</taxon>
        <taxon>Metazoa</taxon>
        <taxon>Ecdysozoa</taxon>
        <taxon>Arthropoda</taxon>
        <taxon>Hexapoda</taxon>
        <taxon>Insecta</taxon>
        <taxon>Pterygota</taxon>
        <taxon>Neoptera</taxon>
        <taxon>Endopterygota</taxon>
        <taxon>Coleoptera</taxon>
        <taxon>Polyphaga</taxon>
        <taxon>Cucujiformia</taxon>
        <taxon>Chrysomeloidea</taxon>
        <taxon>Chrysomelidae</taxon>
        <taxon>Galerucinae</taxon>
        <taxon>Diabroticina</taxon>
        <taxon>Diabroticites</taxon>
        <taxon>Diabrotica</taxon>
    </lineage>
</organism>
<protein>
    <submittedName>
        <fullName evidence="1">Uncharacterized protein</fullName>
    </submittedName>
</protein>
<dbReference type="Proteomes" id="UP001153709">
    <property type="component" value="Chromosome 4"/>
</dbReference>
<dbReference type="AlphaFoldDB" id="A0A9N9T0Z9"/>
<evidence type="ECO:0000313" key="1">
    <source>
        <dbReference type="EMBL" id="CAG9833520.1"/>
    </source>
</evidence>
<evidence type="ECO:0000313" key="2">
    <source>
        <dbReference type="Proteomes" id="UP001153709"/>
    </source>
</evidence>
<reference evidence="1" key="1">
    <citation type="submission" date="2022-01" db="EMBL/GenBank/DDBJ databases">
        <authorList>
            <person name="King R."/>
        </authorList>
    </citation>
    <scope>NUCLEOTIDE SEQUENCE</scope>
</reference>
<name>A0A9N9T0Z9_DIABA</name>
<dbReference type="EMBL" id="OU898279">
    <property type="protein sequence ID" value="CAG9833520.1"/>
    <property type="molecule type" value="Genomic_DNA"/>
</dbReference>
<sequence>MVNFLLGQQDDYIKCNCFECLWDSRAKDQHWSKRNWRSRDALVQGEANVVNEALVDQEKIILPPLHIKRGLVKVFVKALDQNRPCFENLSRKFPALCKEKLKAKIFDGPQIRQLILDY</sequence>
<dbReference type="PANTHER" id="PTHR46114">
    <property type="entry name" value="APPLE DOMAIN-CONTAINING PROTEIN"/>
    <property type="match status" value="1"/>
</dbReference>
<keyword evidence="2" id="KW-1185">Reference proteome</keyword>
<gene>
    <name evidence="1" type="ORF">DIABBA_LOCUS6921</name>
</gene>
<dbReference type="PANTHER" id="PTHR46114:SF1">
    <property type="entry name" value="ZAD DOMAIN-CONTAINING PROTEIN"/>
    <property type="match status" value="1"/>
</dbReference>
<proteinExistence type="predicted"/>
<dbReference type="OrthoDB" id="6729334at2759"/>